<protein>
    <recommendedName>
        <fullName evidence="4">DUF4349 domain-containing protein</fullName>
    </recommendedName>
</protein>
<reference evidence="5" key="1">
    <citation type="submission" date="2022-12" db="EMBL/GenBank/DDBJ databases">
        <title>Reference genome sequencing for broad-spectrum identification of bacterial and archaeal isolates by mass spectrometry.</title>
        <authorList>
            <person name="Sekiguchi Y."/>
            <person name="Tourlousse D.M."/>
        </authorList>
    </citation>
    <scope>NUCLEOTIDE SEQUENCE</scope>
    <source>
        <strain evidence="5">14</strain>
    </source>
</reference>
<sequence>MRRIAAAAAGILLTALVLTGCSFSASDTSAVSEPGVAMPEAMDDEMAARDGDMAAGEFAEESSAGADVVEPDRAQITHGSLSITADDPIAAAQRATGIVTAAGGRVDSRNEYPEADDRAASASLVLRIPSERVDAVLTELKELGTVNTVSIGSTDVDMQVNDLDARIGALQTSVNRLTQLLAEAEDIADLITIESELTNRQAQLDSLVSQRAALGDRVAYATVYLELYAPGIVAPAEPDTFWDGVVAGWNALWGFLGGLMVALGVLAPWLLFLAIIAAVATGIVLLAVRGSRRSNRQQQAATDAPGPAPTDGGAGDGRA</sequence>
<keyword evidence="2" id="KW-0472">Membrane</keyword>
<feature type="signal peptide" evidence="3">
    <location>
        <begin position="1"/>
        <end position="24"/>
    </location>
</feature>
<evidence type="ECO:0000256" key="2">
    <source>
        <dbReference type="SAM" id="Phobius"/>
    </source>
</evidence>
<keyword evidence="3" id="KW-0732">Signal</keyword>
<evidence type="ECO:0000313" key="5">
    <source>
        <dbReference type="EMBL" id="GLI28225.1"/>
    </source>
</evidence>
<evidence type="ECO:0000256" key="3">
    <source>
        <dbReference type="SAM" id="SignalP"/>
    </source>
</evidence>
<evidence type="ECO:0000256" key="1">
    <source>
        <dbReference type="SAM" id="MobiDB-lite"/>
    </source>
</evidence>
<dbReference type="RefSeq" id="WP_281885415.1">
    <property type="nucleotide sequence ID" value="NZ_BSDP01000001.1"/>
</dbReference>
<proteinExistence type="predicted"/>
<dbReference type="InterPro" id="IPR025645">
    <property type="entry name" value="DUF4349"/>
</dbReference>
<dbReference type="PROSITE" id="PS51257">
    <property type="entry name" value="PROKAR_LIPOPROTEIN"/>
    <property type="match status" value="1"/>
</dbReference>
<dbReference type="Proteomes" id="UP001144396">
    <property type="component" value="Unassembled WGS sequence"/>
</dbReference>
<dbReference type="AlphaFoldDB" id="A0A9W6CXN7"/>
<feature type="compositionally biased region" description="Low complexity" evidence="1">
    <location>
        <begin position="297"/>
        <end position="311"/>
    </location>
</feature>
<feature type="domain" description="DUF4349" evidence="4">
    <location>
        <begin position="75"/>
        <end position="279"/>
    </location>
</feature>
<feature type="transmembrane region" description="Helical" evidence="2">
    <location>
        <begin position="266"/>
        <end position="288"/>
    </location>
</feature>
<dbReference type="EMBL" id="BSDP01000001">
    <property type="protein sequence ID" value="GLI28225.1"/>
    <property type="molecule type" value="Genomic_DNA"/>
</dbReference>
<dbReference type="Pfam" id="PF14257">
    <property type="entry name" value="DUF4349"/>
    <property type="match status" value="1"/>
</dbReference>
<feature type="chain" id="PRO_5040919700" description="DUF4349 domain-containing protein" evidence="3">
    <location>
        <begin position="25"/>
        <end position="319"/>
    </location>
</feature>
<accession>A0A9W6CXN7</accession>
<evidence type="ECO:0000259" key="4">
    <source>
        <dbReference type="Pfam" id="PF14257"/>
    </source>
</evidence>
<evidence type="ECO:0000313" key="6">
    <source>
        <dbReference type="Proteomes" id="UP001144396"/>
    </source>
</evidence>
<feature type="region of interest" description="Disordered" evidence="1">
    <location>
        <begin position="296"/>
        <end position="319"/>
    </location>
</feature>
<name>A0A9W6CXN7_9MICO</name>
<keyword evidence="2" id="KW-1133">Transmembrane helix</keyword>
<keyword evidence="2" id="KW-0812">Transmembrane</keyword>
<keyword evidence="6" id="KW-1185">Reference proteome</keyword>
<comment type="caution">
    <text evidence="5">The sequence shown here is derived from an EMBL/GenBank/DDBJ whole genome shotgun (WGS) entry which is preliminary data.</text>
</comment>
<gene>
    <name evidence="5" type="ORF">ARHIZOSPH14_24670</name>
</gene>
<organism evidence="5 6">
    <name type="scientific">Agromyces rhizosphaerae</name>
    <dbReference type="NCBI Taxonomy" id="88374"/>
    <lineage>
        <taxon>Bacteria</taxon>
        <taxon>Bacillati</taxon>
        <taxon>Actinomycetota</taxon>
        <taxon>Actinomycetes</taxon>
        <taxon>Micrococcales</taxon>
        <taxon>Microbacteriaceae</taxon>
        <taxon>Agromyces</taxon>
    </lineage>
</organism>